<keyword evidence="2" id="KW-1185">Reference proteome</keyword>
<accession>A0ABU5Y9S1</accession>
<dbReference type="RefSeq" id="WP_323979583.1">
    <property type="nucleotide sequence ID" value="NZ_JAYKBV010000010.1"/>
</dbReference>
<organism evidence="1 2">
    <name type="scientific">Capnocytophaga gingivalis</name>
    <dbReference type="NCBI Taxonomy" id="1017"/>
    <lineage>
        <taxon>Bacteria</taxon>
        <taxon>Pseudomonadati</taxon>
        <taxon>Bacteroidota</taxon>
        <taxon>Flavobacteriia</taxon>
        <taxon>Flavobacteriales</taxon>
        <taxon>Flavobacteriaceae</taxon>
        <taxon>Capnocytophaga</taxon>
    </lineage>
</organism>
<evidence type="ECO:0000313" key="1">
    <source>
        <dbReference type="EMBL" id="MEB3040684.1"/>
    </source>
</evidence>
<name>A0ABU5Y9S1_9FLAO</name>
<evidence type="ECO:0000313" key="2">
    <source>
        <dbReference type="Proteomes" id="UP001324270"/>
    </source>
</evidence>
<reference evidence="1 2" key="1">
    <citation type="submission" date="2023-12" db="EMBL/GenBank/DDBJ databases">
        <title>Genomic sequences of Capnocytophaga and Parvimonas strains.</title>
        <authorList>
            <person name="Watt R.M."/>
            <person name="Wang M."/>
            <person name="Yang T."/>
            <person name="Tong W.M."/>
        </authorList>
    </citation>
    <scope>NUCLEOTIDE SEQUENCE [LARGE SCALE GENOMIC DNA]</scope>
    <source>
        <strain evidence="1 2">CCUG 13156</strain>
    </source>
</reference>
<dbReference type="Proteomes" id="UP001324270">
    <property type="component" value="Unassembled WGS sequence"/>
</dbReference>
<sequence>MDYSLFKCRKAILNAETGVILGQGSNEDRDILLKVALFLNNKDIDIIQKIYQGKVEDDIIDNLLKEARYYRDRNNNNSLAWIEFICSLNNENRQILEDYIFNR</sequence>
<gene>
    <name evidence="1" type="ORF">VJJ49_08285</name>
</gene>
<protein>
    <submittedName>
        <fullName evidence="1">Uncharacterized protein</fullName>
    </submittedName>
</protein>
<proteinExistence type="predicted"/>
<dbReference type="EMBL" id="JAYKBV010000010">
    <property type="protein sequence ID" value="MEB3040684.1"/>
    <property type="molecule type" value="Genomic_DNA"/>
</dbReference>
<comment type="caution">
    <text evidence="1">The sequence shown here is derived from an EMBL/GenBank/DDBJ whole genome shotgun (WGS) entry which is preliminary data.</text>
</comment>